<gene>
    <name evidence="2" type="ORF">G2W53_010960</name>
</gene>
<name>A0A835CBX5_9FABA</name>
<proteinExistence type="predicted"/>
<evidence type="ECO:0000313" key="3">
    <source>
        <dbReference type="Proteomes" id="UP000634136"/>
    </source>
</evidence>
<keyword evidence="3" id="KW-1185">Reference proteome</keyword>
<reference evidence="2" key="1">
    <citation type="submission" date="2020-09" db="EMBL/GenBank/DDBJ databases">
        <title>Genome-Enabled Discovery of Anthraquinone Biosynthesis in Senna tora.</title>
        <authorList>
            <person name="Kang S.-H."/>
            <person name="Pandey R.P."/>
            <person name="Lee C.-M."/>
            <person name="Sim J.-S."/>
            <person name="Jeong J.-T."/>
            <person name="Choi B.-S."/>
            <person name="Jung M."/>
            <person name="Ginzburg D."/>
            <person name="Zhao K."/>
            <person name="Won S.Y."/>
            <person name="Oh T.-J."/>
            <person name="Yu Y."/>
            <person name="Kim N.-H."/>
            <person name="Lee O.R."/>
            <person name="Lee T.-H."/>
            <person name="Bashyal P."/>
            <person name="Kim T.-S."/>
            <person name="Lee W.-H."/>
            <person name="Kawkins C."/>
            <person name="Kim C.-K."/>
            <person name="Kim J.S."/>
            <person name="Ahn B.O."/>
            <person name="Rhee S.Y."/>
            <person name="Sohng J.K."/>
        </authorList>
    </citation>
    <scope>NUCLEOTIDE SEQUENCE</scope>
    <source>
        <tissue evidence="2">Leaf</tissue>
    </source>
</reference>
<dbReference type="EMBL" id="JAAIUW010000004">
    <property type="protein sequence ID" value="KAF7836101.1"/>
    <property type="molecule type" value="Genomic_DNA"/>
</dbReference>
<evidence type="ECO:0000313" key="2">
    <source>
        <dbReference type="EMBL" id="KAF7836101.1"/>
    </source>
</evidence>
<protein>
    <submittedName>
        <fullName evidence="2">Uncharacterized protein</fullName>
    </submittedName>
</protein>
<evidence type="ECO:0000256" key="1">
    <source>
        <dbReference type="SAM" id="MobiDB-lite"/>
    </source>
</evidence>
<organism evidence="2 3">
    <name type="scientific">Senna tora</name>
    <dbReference type="NCBI Taxonomy" id="362788"/>
    <lineage>
        <taxon>Eukaryota</taxon>
        <taxon>Viridiplantae</taxon>
        <taxon>Streptophyta</taxon>
        <taxon>Embryophyta</taxon>
        <taxon>Tracheophyta</taxon>
        <taxon>Spermatophyta</taxon>
        <taxon>Magnoliopsida</taxon>
        <taxon>eudicotyledons</taxon>
        <taxon>Gunneridae</taxon>
        <taxon>Pentapetalae</taxon>
        <taxon>rosids</taxon>
        <taxon>fabids</taxon>
        <taxon>Fabales</taxon>
        <taxon>Fabaceae</taxon>
        <taxon>Caesalpinioideae</taxon>
        <taxon>Cassia clade</taxon>
        <taxon>Senna</taxon>
    </lineage>
</organism>
<comment type="caution">
    <text evidence="2">The sequence shown here is derived from an EMBL/GenBank/DDBJ whole genome shotgun (WGS) entry which is preliminary data.</text>
</comment>
<accession>A0A835CBX5</accession>
<feature type="region of interest" description="Disordered" evidence="1">
    <location>
        <begin position="1"/>
        <end position="22"/>
    </location>
</feature>
<dbReference type="AlphaFoldDB" id="A0A835CBX5"/>
<sequence>MGTEFHQTDEQAHSLKKQSDSR</sequence>
<dbReference type="Proteomes" id="UP000634136">
    <property type="component" value="Unassembled WGS sequence"/>
</dbReference>